<dbReference type="SMART" id="SM00248">
    <property type="entry name" value="ANK"/>
    <property type="match status" value="5"/>
</dbReference>
<proteinExistence type="predicted"/>
<dbReference type="Proteomes" id="UP001176940">
    <property type="component" value="Unassembled WGS sequence"/>
</dbReference>
<dbReference type="PROSITE" id="PS50225">
    <property type="entry name" value="SOCS"/>
    <property type="match status" value="1"/>
</dbReference>
<dbReference type="Gene3D" id="1.25.40.20">
    <property type="entry name" value="Ankyrin repeat-containing domain"/>
    <property type="match status" value="2"/>
</dbReference>
<evidence type="ECO:0000256" key="1">
    <source>
        <dbReference type="ARBA" id="ARBA00004906"/>
    </source>
</evidence>
<keyword evidence="3 4" id="KW-0040">ANK repeat</keyword>
<dbReference type="Pfam" id="PF12796">
    <property type="entry name" value="Ank_2"/>
    <property type="match status" value="2"/>
</dbReference>
<dbReference type="InterPro" id="IPR001496">
    <property type="entry name" value="SOCS_box"/>
</dbReference>
<keyword evidence="2" id="KW-0677">Repeat</keyword>
<dbReference type="PROSITE" id="PS50088">
    <property type="entry name" value="ANK_REPEAT"/>
    <property type="match status" value="4"/>
</dbReference>
<evidence type="ECO:0000259" key="5">
    <source>
        <dbReference type="PROSITE" id="PS50225"/>
    </source>
</evidence>
<reference evidence="6" key="1">
    <citation type="submission" date="2023-07" db="EMBL/GenBank/DDBJ databases">
        <authorList>
            <person name="Stuckert A."/>
        </authorList>
    </citation>
    <scope>NUCLEOTIDE SEQUENCE</scope>
</reference>
<dbReference type="EMBL" id="CAUEEQ010061065">
    <property type="protein sequence ID" value="CAJ0964504.1"/>
    <property type="molecule type" value="Genomic_DNA"/>
</dbReference>
<dbReference type="InterPro" id="IPR036036">
    <property type="entry name" value="SOCS_box-like_dom_sf"/>
</dbReference>
<feature type="repeat" description="ANK" evidence="4">
    <location>
        <begin position="139"/>
        <end position="171"/>
    </location>
</feature>
<evidence type="ECO:0000256" key="4">
    <source>
        <dbReference type="PROSITE-ProRule" id="PRU00023"/>
    </source>
</evidence>
<dbReference type="PROSITE" id="PS50297">
    <property type="entry name" value="ANK_REP_REGION"/>
    <property type="match status" value="3"/>
</dbReference>
<dbReference type="InterPro" id="IPR036770">
    <property type="entry name" value="Ankyrin_rpt-contain_sf"/>
</dbReference>
<dbReference type="Pfam" id="PF07525">
    <property type="entry name" value="SOCS_box"/>
    <property type="match status" value="1"/>
</dbReference>
<feature type="repeat" description="ANK" evidence="4">
    <location>
        <begin position="361"/>
        <end position="393"/>
    </location>
</feature>
<comment type="caution">
    <text evidence="6">The sequence shown here is derived from an EMBL/GenBank/DDBJ whole genome shotgun (WGS) entry which is preliminary data.</text>
</comment>
<dbReference type="SMART" id="SM00969">
    <property type="entry name" value="SOCS_box"/>
    <property type="match status" value="1"/>
</dbReference>
<protein>
    <recommendedName>
        <fullName evidence="5">SOCS box domain-containing protein</fullName>
    </recommendedName>
</protein>
<evidence type="ECO:0000256" key="3">
    <source>
        <dbReference type="ARBA" id="ARBA00023043"/>
    </source>
</evidence>
<name>A0ABN9MJT3_9NEOB</name>
<gene>
    <name evidence="6" type="ORF">RIMI_LOCUS19272525</name>
</gene>
<keyword evidence="7" id="KW-1185">Reference proteome</keyword>
<feature type="repeat" description="ANK" evidence="4">
    <location>
        <begin position="289"/>
        <end position="321"/>
    </location>
</feature>
<dbReference type="PANTHER" id="PTHR24198:SF173">
    <property type="entry name" value="ANKYRIN REPEAT AND SOCS BOX PROTEIN 10-RELATED"/>
    <property type="match status" value="1"/>
</dbReference>
<dbReference type="InterPro" id="IPR002110">
    <property type="entry name" value="Ankyrin_rpt"/>
</dbReference>
<organism evidence="6 7">
    <name type="scientific">Ranitomeya imitator</name>
    <name type="common">mimic poison frog</name>
    <dbReference type="NCBI Taxonomy" id="111125"/>
    <lineage>
        <taxon>Eukaryota</taxon>
        <taxon>Metazoa</taxon>
        <taxon>Chordata</taxon>
        <taxon>Craniata</taxon>
        <taxon>Vertebrata</taxon>
        <taxon>Euteleostomi</taxon>
        <taxon>Amphibia</taxon>
        <taxon>Batrachia</taxon>
        <taxon>Anura</taxon>
        <taxon>Neobatrachia</taxon>
        <taxon>Hyloidea</taxon>
        <taxon>Dendrobatidae</taxon>
        <taxon>Dendrobatinae</taxon>
        <taxon>Ranitomeya</taxon>
    </lineage>
</organism>
<evidence type="ECO:0000313" key="7">
    <source>
        <dbReference type="Proteomes" id="UP001176940"/>
    </source>
</evidence>
<dbReference type="SUPFAM" id="SSF48403">
    <property type="entry name" value="Ankyrin repeat"/>
    <property type="match status" value="2"/>
</dbReference>
<sequence length="599" mass="66430">MPRIHKQSPINTERCDNTVVGYWMDNVRSRVLHKLQVISEMGHKQHPAPENIFLAALEAGNLCLVQLLGSRHADCVLKIRGEEMGYQPQTPARFGLAGLWTLDYTQEVTSPLCITASHGYTDCVRYLLHRRADPNAAPGGRSPLHEACAGAHDACVQLLLEHGAHTNHRSDDGLTPLHLCDVKSSLSLSAQGTDRVAATVTAPLSATGPGTEYPIPWWATQRHRTRTVTPIGPNRIGDRPWVTLEKVQLHRIHEHAYEGRDERHQTITEELEEVLLQHGALVNQPTEAKQDTPLHIAARLGLLGHVGLYLRYGADINARNADGETPLILACGGKCDDEDTCLQICSLLLEKGADPEAQDEQERRPLHHACRKAEHNVMELLFKYNADVNAADYNGALPLSCVLQNAELYEDKRPHLAVRTLLNHGARGVHPEAFGKGRRREIITHSSSHLLACLSVEYNSHSPLLTLISSRAGDNDEGVLQHPALGNSANSTATSLVPVLRCCSALPELIAMLYNSYLNLQVCSKWRQDIPHDVFQAHHSFYTTFFGVSGGVRSLQHMCRFSLRKHFGSHCHLFIPLLPIPTVIKDYVLLSTEQRTSLL</sequence>
<dbReference type="SUPFAM" id="SSF158235">
    <property type="entry name" value="SOCS box-like"/>
    <property type="match status" value="1"/>
</dbReference>
<comment type="pathway">
    <text evidence="1">Protein modification; protein ubiquitination.</text>
</comment>
<evidence type="ECO:0000313" key="6">
    <source>
        <dbReference type="EMBL" id="CAJ0964504.1"/>
    </source>
</evidence>
<feature type="domain" description="SOCS box" evidence="5">
    <location>
        <begin position="552"/>
        <end position="594"/>
    </location>
</feature>
<feature type="repeat" description="ANK" evidence="4">
    <location>
        <begin position="322"/>
        <end position="360"/>
    </location>
</feature>
<dbReference type="PANTHER" id="PTHR24198">
    <property type="entry name" value="ANKYRIN REPEAT AND PROTEIN KINASE DOMAIN-CONTAINING PROTEIN"/>
    <property type="match status" value="1"/>
</dbReference>
<accession>A0ABN9MJT3</accession>
<dbReference type="Gene3D" id="1.10.750.20">
    <property type="entry name" value="SOCS box"/>
    <property type="match status" value="1"/>
</dbReference>
<evidence type="ECO:0000256" key="2">
    <source>
        <dbReference type="ARBA" id="ARBA00022737"/>
    </source>
</evidence>